<feature type="non-terminal residue" evidence="9">
    <location>
        <position position="1"/>
    </location>
</feature>
<feature type="transmembrane region" description="Helical" evidence="8">
    <location>
        <begin position="154"/>
        <end position="172"/>
    </location>
</feature>
<reference evidence="9 10" key="3">
    <citation type="journal article" date="2013" name="Rice">
        <title>Improvement of the Oryza sativa Nipponbare reference genome using next generation sequence and optical map data.</title>
        <authorList>
            <person name="Kawahara Y."/>
            <person name="de la Bastide M."/>
            <person name="Hamilton J.P."/>
            <person name="Kanamori H."/>
            <person name="McCombie W.R."/>
            <person name="Ouyang S."/>
            <person name="Schwartz D.C."/>
            <person name="Tanaka T."/>
            <person name="Wu J."/>
            <person name="Zhou S."/>
            <person name="Childs K.L."/>
            <person name="Davidson R.M."/>
            <person name="Lin H."/>
            <person name="Quesada-Ocampo L."/>
            <person name="Vaillancourt B."/>
            <person name="Sakai H."/>
            <person name="Lee S.S."/>
            <person name="Kim J."/>
            <person name="Numa H."/>
            <person name="Itoh T."/>
            <person name="Buell C.R."/>
            <person name="Matsumoto T."/>
        </authorList>
    </citation>
    <scope>NUCLEOTIDE SEQUENCE [LARGE SCALE GENOMIC DNA]</scope>
    <source>
        <strain evidence="10">cv. Nipponbare</strain>
    </source>
</reference>
<evidence type="ECO:0000256" key="5">
    <source>
        <dbReference type="ARBA" id="ARBA00022989"/>
    </source>
</evidence>
<feature type="transmembrane region" description="Helical" evidence="8">
    <location>
        <begin position="114"/>
        <end position="133"/>
    </location>
</feature>
<dbReference type="GO" id="GO:0016760">
    <property type="term" value="F:cellulose synthase (UDP-forming) activity"/>
    <property type="evidence" value="ECO:0007669"/>
    <property type="project" value="InterPro"/>
</dbReference>
<gene>
    <name evidence="9" type="ordered locus">Os10g0341700</name>
    <name evidence="9" type="ORF">OSNPB_100341700</name>
</gene>
<protein>
    <submittedName>
        <fullName evidence="9">Os10g0341700 protein</fullName>
    </submittedName>
</protein>
<reference evidence="10" key="1">
    <citation type="journal article" date="2005" name="Nature">
        <title>The map-based sequence of the rice genome.</title>
        <authorList>
            <consortium name="International rice genome sequencing project (IRGSP)"/>
            <person name="Matsumoto T."/>
            <person name="Wu J."/>
            <person name="Kanamori H."/>
            <person name="Katayose Y."/>
            <person name="Fujisawa M."/>
            <person name="Namiki N."/>
            <person name="Mizuno H."/>
            <person name="Yamamoto K."/>
            <person name="Antonio B.A."/>
            <person name="Baba T."/>
            <person name="Sakata K."/>
            <person name="Nagamura Y."/>
            <person name="Aoki H."/>
            <person name="Arikawa K."/>
            <person name="Arita K."/>
            <person name="Bito T."/>
            <person name="Chiden Y."/>
            <person name="Fujitsuka N."/>
            <person name="Fukunaka R."/>
            <person name="Hamada M."/>
            <person name="Harada C."/>
            <person name="Hayashi A."/>
            <person name="Hijishita S."/>
            <person name="Honda M."/>
            <person name="Hosokawa S."/>
            <person name="Ichikawa Y."/>
            <person name="Idonuma A."/>
            <person name="Iijima M."/>
            <person name="Ikeda M."/>
            <person name="Ikeno M."/>
            <person name="Ito K."/>
            <person name="Ito S."/>
            <person name="Ito T."/>
            <person name="Ito Y."/>
            <person name="Ito Y."/>
            <person name="Iwabuchi A."/>
            <person name="Kamiya K."/>
            <person name="Karasawa W."/>
            <person name="Kurita K."/>
            <person name="Katagiri S."/>
            <person name="Kikuta A."/>
            <person name="Kobayashi H."/>
            <person name="Kobayashi N."/>
            <person name="Machita K."/>
            <person name="Maehara T."/>
            <person name="Masukawa M."/>
            <person name="Mizubayashi T."/>
            <person name="Mukai Y."/>
            <person name="Nagasaki H."/>
            <person name="Nagata Y."/>
            <person name="Naito S."/>
            <person name="Nakashima M."/>
            <person name="Nakama Y."/>
            <person name="Nakamichi Y."/>
            <person name="Nakamura M."/>
            <person name="Meguro A."/>
            <person name="Negishi M."/>
            <person name="Ohta I."/>
            <person name="Ohta T."/>
            <person name="Okamoto M."/>
            <person name="Ono N."/>
            <person name="Saji S."/>
            <person name="Sakaguchi M."/>
            <person name="Sakai K."/>
            <person name="Shibata M."/>
            <person name="Shimokawa T."/>
            <person name="Song J."/>
            <person name="Takazaki Y."/>
            <person name="Terasawa K."/>
            <person name="Tsugane M."/>
            <person name="Tsuji K."/>
            <person name="Ueda S."/>
            <person name="Waki K."/>
            <person name="Yamagata H."/>
            <person name="Yamamoto M."/>
            <person name="Yamamoto S."/>
            <person name="Yamane H."/>
            <person name="Yoshiki S."/>
            <person name="Yoshihara R."/>
            <person name="Yukawa K."/>
            <person name="Zhong H."/>
            <person name="Yano M."/>
            <person name="Yuan Q."/>
            <person name="Ouyang S."/>
            <person name="Liu J."/>
            <person name="Jones K.M."/>
            <person name="Gansberger K."/>
            <person name="Moffat K."/>
            <person name="Hill J."/>
            <person name="Bera J."/>
            <person name="Fadrosh D."/>
            <person name="Jin S."/>
            <person name="Johri S."/>
            <person name="Kim M."/>
            <person name="Overton L."/>
            <person name="Reardon M."/>
            <person name="Tsitrin T."/>
            <person name="Vuong H."/>
            <person name="Weaver B."/>
            <person name="Ciecko A."/>
            <person name="Tallon L."/>
            <person name="Jackson J."/>
            <person name="Pai G."/>
            <person name="Aken S.V."/>
            <person name="Utterback T."/>
            <person name="Reidmuller S."/>
            <person name="Feldblyum T."/>
            <person name="Hsiao J."/>
            <person name="Zismann V."/>
            <person name="Iobst S."/>
            <person name="de Vazeille A.R."/>
            <person name="Buell C.R."/>
            <person name="Ying K."/>
            <person name="Li Y."/>
            <person name="Lu T."/>
            <person name="Huang Y."/>
            <person name="Zhao Q."/>
            <person name="Feng Q."/>
            <person name="Zhang L."/>
            <person name="Zhu J."/>
            <person name="Weng Q."/>
            <person name="Mu J."/>
            <person name="Lu Y."/>
            <person name="Fan D."/>
            <person name="Liu Y."/>
            <person name="Guan J."/>
            <person name="Zhang Y."/>
            <person name="Yu S."/>
            <person name="Liu X."/>
            <person name="Zhang Y."/>
            <person name="Hong G."/>
            <person name="Han B."/>
            <person name="Choisne N."/>
            <person name="Demange N."/>
            <person name="Orjeda G."/>
            <person name="Samain S."/>
            <person name="Cattolico L."/>
            <person name="Pelletier E."/>
            <person name="Couloux A."/>
            <person name="Segurens B."/>
            <person name="Wincker P."/>
            <person name="D'Hont A."/>
            <person name="Scarpelli C."/>
            <person name="Weissenbach J."/>
            <person name="Salanoubat M."/>
            <person name="Quetier F."/>
            <person name="Yu Y."/>
            <person name="Kim H.R."/>
            <person name="Rambo T."/>
            <person name="Currie J."/>
            <person name="Collura K."/>
            <person name="Luo M."/>
            <person name="Yang T."/>
            <person name="Ammiraju J.S.S."/>
            <person name="Engler F."/>
            <person name="Soderlund C."/>
            <person name="Wing R.A."/>
            <person name="Palmer L.E."/>
            <person name="de la Bastide M."/>
            <person name="Spiegel L."/>
            <person name="Nascimento L."/>
            <person name="Zutavern T."/>
            <person name="O'Shaughnessy A."/>
            <person name="Dike S."/>
            <person name="Dedhia N."/>
            <person name="Preston R."/>
            <person name="Balija V."/>
            <person name="McCombie W.R."/>
            <person name="Chow T."/>
            <person name="Chen H."/>
            <person name="Chung M."/>
            <person name="Chen C."/>
            <person name="Shaw J."/>
            <person name="Wu H."/>
            <person name="Hsiao K."/>
            <person name="Chao Y."/>
            <person name="Chu M."/>
            <person name="Cheng C."/>
            <person name="Hour A."/>
            <person name="Lee P."/>
            <person name="Lin S."/>
            <person name="Lin Y."/>
            <person name="Liou J."/>
            <person name="Liu S."/>
            <person name="Hsing Y."/>
            <person name="Raghuvanshi S."/>
            <person name="Mohanty A."/>
            <person name="Bharti A.K."/>
            <person name="Gaur A."/>
            <person name="Gupta V."/>
            <person name="Kumar D."/>
            <person name="Ravi V."/>
            <person name="Vij S."/>
            <person name="Kapur A."/>
            <person name="Khurana P."/>
            <person name="Khurana P."/>
            <person name="Khurana J.P."/>
            <person name="Tyagi A.K."/>
            <person name="Gaikwad K."/>
            <person name="Singh A."/>
            <person name="Dalal V."/>
            <person name="Srivastava S."/>
            <person name="Dixit A."/>
            <person name="Pal A.K."/>
            <person name="Ghazi I.A."/>
            <person name="Yadav M."/>
            <person name="Pandit A."/>
            <person name="Bhargava A."/>
            <person name="Sureshbabu K."/>
            <person name="Batra K."/>
            <person name="Sharma T.R."/>
            <person name="Mohapatra T."/>
            <person name="Singh N.K."/>
            <person name="Messing J."/>
            <person name="Nelson A.B."/>
            <person name="Fuks G."/>
            <person name="Kavchok S."/>
            <person name="Keizer G."/>
            <person name="Linton E."/>
            <person name="Llaca V."/>
            <person name="Song R."/>
            <person name="Tanyolac B."/>
            <person name="Young S."/>
            <person name="Ho-Il K."/>
            <person name="Hahn J.H."/>
            <person name="Sangsakoo G."/>
            <person name="Vanavichit A."/>
            <person name="de Mattos Luiz.A.T."/>
            <person name="Zimmer P.D."/>
            <person name="Malone G."/>
            <person name="Dellagostin O."/>
            <person name="de Oliveira A.C."/>
            <person name="Bevan M."/>
            <person name="Bancroft I."/>
            <person name="Minx P."/>
            <person name="Cordum H."/>
            <person name="Wilson R."/>
            <person name="Cheng Z."/>
            <person name="Jin W."/>
            <person name="Jiang J."/>
            <person name="Leong S.A."/>
            <person name="Iwama H."/>
            <person name="Gojobori T."/>
            <person name="Itoh T."/>
            <person name="Niimura Y."/>
            <person name="Fujii Y."/>
            <person name="Habara T."/>
            <person name="Sakai H."/>
            <person name="Sato Y."/>
            <person name="Wilson G."/>
            <person name="Kumar K."/>
            <person name="McCouch S."/>
            <person name="Juretic N."/>
            <person name="Hoen D."/>
            <person name="Wright S."/>
            <person name="Bruskiewich R."/>
            <person name="Bureau T."/>
            <person name="Miyao A."/>
            <person name="Hirochika H."/>
            <person name="Nishikawa T."/>
            <person name="Kadowaki K."/>
            <person name="Sugiura M."/>
            <person name="Burr B."/>
            <person name="Sasaki T."/>
        </authorList>
    </citation>
    <scope>NUCLEOTIDE SEQUENCE [LARGE SCALE GENOMIC DNA]</scope>
    <source>
        <strain evidence="10">cv. Nipponbare</strain>
    </source>
</reference>
<evidence type="ECO:0000313" key="9">
    <source>
        <dbReference type="EMBL" id="BAT10414.1"/>
    </source>
</evidence>
<dbReference type="InterPro" id="IPR005150">
    <property type="entry name" value="Cellulose_synth"/>
</dbReference>
<dbReference type="PANTHER" id="PTHR13301">
    <property type="entry name" value="X-BOX TRANSCRIPTION FACTOR-RELATED"/>
    <property type="match status" value="1"/>
</dbReference>
<accession>A0A0P0XT09</accession>
<dbReference type="Pfam" id="PF03552">
    <property type="entry name" value="Cellulose_synt"/>
    <property type="match status" value="1"/>
</dbReference>
<dbReference type="AlphaFoldDB" id="A0A0P0XT09"/>
<feature type="transmembrane region" description="Helical" evidence="8">
    <location>
        <begin position="207"/>
        <end position="231"/>
    </location>
</feature>
<keyword evidence="2" id="KW-0328">Glycosyltransferase</keyword>
<keyword evidence="7" id="KW-0961">Cell wall biogenesis/degradation</keyword>
<dbReference type="GO" id="GO:0016020">
    <property type="term" value="C:membrane"/>
    <property type="evidence" value="ECO:0007669"/>
    <property type="project" value="InterPro"/>
</dbReference>
<dbReference type="Proteomes" id="UP000059680">
    <property type="component" value="Chromosome 10"/>
</dbReference>
<reference evidence="9 10" key="2">
    <citation type="journal article" date="2013" name="Plant Cell Physiol.">
        <title>Rice Annotation Project Database (RAP-DB): an integrative and interactive database for rice genomics.</title>
        <authorList>
            <person name="Sakai H."/>
            <person name="Lee S.S."/>
            <person name="Tanaka T."/>
            <person name="Numa H."/>
            <person name="Kim J."/>
            <person name="Kawahara Y."/>
            <person name="Wakimoto H."/>
            <person name="Yang C.C."/>
            <person name="Iwamoto M."/>
            <person name="Abe T."/>
            <person name="Yamada Y."/>
            <person name="Muto A."/>
            <person name="Inokuchi H."/>
            <person name="Ikemura T."/>
            <person name="Matsumoto T."/>
            <person name="Sasaki T."/>
            <person name="Itoh T."/>
        </authorList>
    </citation>
    <scope>NUCLEOTIDE SEQUENCE [LARGE SCALE GENOMIC DNA]</scope>
    <source>
        <strain evidence="10">cv. Nipponbare</strain>
    </source>
</reference>
<keyword evidence="10" id="KW-1185">Reference proteome</keyword>
<dbReference type="Gramene" id="Os10t0341700-04">
    <property type="protein sequence ID" value="Os10t0341700-04"/>
    <property type="gene ID" value="Os10g0341700"/>
</dbReference>
<evidence type="ECO:0007829" key="12">
    <source>
        <dbReference type="ProteomicsDB" id="A0A0P0XT09"/>
    </source>
</evidence>
<evidence type="ECO:0000313" key="10">
    <source>
        <dbReference type="Proteomes" id="UP000059680"/>
    </source>
</evidence>
<feature type="transmembrane region" description="Helical" evidence="8">
    <location>
        <begin position="270"/>
        <end position="290"/>
    </location>
</feature>
<evidence type="ECO:0000256" key="3">
    <source>
        <dbReference type="ARBA" id="ARBA00022679"/>
    </source>
</evidence>
<evidence type="ECO:0000256" key="6">
    <source>
        <dbReference type="ARBA" id="ARBA00023136"/>
    </source>
</evidence>
<sequence>EDVLTGQRIHAAGWRSTLMEIEPPAFMGCAPNGGPACLTQLKRWASGFLEILISRNNPILTTTFKSLQFRQCLAYLHSYVWPVRAPFELCYALLGPYCLLSNQSFLPKTSEDGFYIALALFIAYNTYMFMEFIECGQSARACWNNHRMQRITSASAWLLAFLTVILKTLGFSETVFEVTRKDKSTSDGDSNTDEPEPGRFTFDESTVFIPVTALAMLSVIAIAVGAWRVVLVTTEGLPGGPGISEFISCGWLVLCFMPLLRGLVGSGRYGIPWSIKMKACLLVAIFLLFCKRN</sequence>
<keyword evidence="3" id="KW-0808">Transferase</keyword>
<organism evidence="9 10">
    <name type="scientific">Oryza sativa subsp. japonica</name>
    <name type="common">Rice</name>
    <dbReference type="NCBI Taxonomy" id="39947"/>
    <lineage>
        <taxon>Eukaryota</taxon>
        <taxon>Viridiplantae</taxon>
        <taxon>Streptophyta</taxon>
        <taxon>Embryophyta</taxon>
        <taxon>Tracheophyta</taxon>
        <taxon>Spermatophyta</taxon>
        <taxon>Magnoliopsida</taxon>
        <taxon>Liliopsida</taxon>
        <taxon>Poales</taxon>
        <taxon>Poaceae</taxon>
        <taxon>BOP clade</taxon>
        <taxon>Oryzoideae</taxon>
        <taxon>Oryzeae</taxon>
        <taxon>Oryzinae</taxon>
        <taxon>Oryza</taxon>
        <taxon>Oryza sativa</taxon>
    </lineage>
</organism>
<keyword evidence="5 8" id="KW-1133">Transmembrane helix</keyword>
<keyword evidence="11 12" id="KW-1267">Proteomics identification</keyword>
<keyword evidence="6 8" id="KW-0472">Membrane</keyword>
<dbReference type="GO" id="GO:0071555">
    <property type="term" value="P:cell wall organization"/>
    <property type="evidence" value="ECO:0007669"/>
    <property type="project" value="UniProtKB-KW"/>
</dbReference>
<name>A0A0P0XT09_ORYSJ</name>
<evidence type="ECO:0000256" key="7">
    <source>
        <dbReference type="ARBA" id="ARBA00023316"/>
    </source>
</evidence>
<proteinExistence type="evidence at protein level"/>
<dbReference type="GO" id="GO:0012505">
    <property type="term" value="C:endomembrane system"/>
    <property type="evidence" value="ECO:0007669"/>
    <property type="project" value="UniProtKB-SubCell"/>
</dbReference>
<dbReference type="ExpressionAtlas" id="A0A0P0XT09">
    <property type="expression patterns" value="baseline and differential"/>
</dbReference>
<keyword evidence="4 8" id="KW-0812">Transmembrane</keyword>
<evidence type="ECO:0000256" key="8">
    <source>
        <dbReference type="SAM" id="Phobius"/>
    </source>
</evidence>
<evidence type="ECO:0000256" key="4">
    <source>
        <dbReference type="ARBA" id="ARBA00022692"/>
    </source>
</evidence>
<evidence type="ECO:0000256" key="1">
    <source>
        <dbReference type="ARBA" id="ARBA00004308"/>
    </source>
</evidence>
<evidence type="ECO:0007829" key="11">
    <source>
        <dbReference type="PeptideAtlas" id="A0A0P0XT09"/>
    </source>
</evidence>
<dbReference type="EMBL" id="AP014966">
    <property type="protein sequence ID" value="BAT10414.1"/>
    <property type="molecule type" value="Genomic_DNA"/>
</dbReference>
<comment type="subcellular location">
    <subcellularLocation>
        <location evidence="1">Endomembrane system</location>
    </subcellularLocation>
</comment>
<dbReference type="GO" id="GO:0030244">
    <property type="term" value="P:cellulose biosynthetic process"/>
    <property type="evidence" value="ECO:0007669"/>
    <property type="project" value="InterPro"/>
</dbReference>
<feature type="transmembrane region" description="Helical" evidence="8">
    <location>
        <begin position="243"/>
        <end position="264"/>
    </location>
</feature>
<evidence type="ECO:0000256" key="2">
    <source>
        <dbReference type="ARBA" id="ARBA00022676"/>
    </source>
</evidence>